<dbReference type="InterPro" id="IPR015422">
    <property type="entry name" value="PyrdxlP-dep_Trfase_small"/>
</dbReference>
<evidence type="ECO:0000256" key="5">
    <source>
        <dbReference type="ARBA" id="ARBA00022898"/>
    </source>
</evidence>
<dbReference type="PANTHER" id="PTHR43807:SF20">
    <property type="entry name" value="FI04487P"/>
    <property type="match status" value="1"/>
</dbReference>
<dbReference type="GO" id="GO:0005737">
    <property type="term" value="C:cytoplasm"/>
    <property type="evidence" value="ECO:0007669"/>
    <property type="project" value="TreeGrafter"/>
</dbReference>
<accession>A0A1M7YZJ0</accession>
<dbReference type="NCBIfam" id="NF009079">
    <property type="entry name" value="PRK12414.1"/>
    <property type="match status" value="1"/>
</dbReference>
<dbReference type="InterPro" id="IPR051326">
    <property type="entry name" value="Kynurenine-oxoglutarate_AT"/>
</dbReference>
<keyword evidence="4 7" id="KW-0808">Transferase</keyword>
<sequence length="387" mass="42851">MIQTPLSCSSKLSDVGTTIFTRIGELAAQYQAINLSQGAPGFPVDPALIQRVTQAMTAGQNQYAPMAGLPVLKEKIAEKMQALYGRTYHPDEEITITASASQAIYASISALVHSQDEVIYFEPAFDSYAPVVRLQGAKPVAIQLSLPEFKINWDEVKAAMTPRTRMIILNTPHNPTGTILSSDDLHQLAAIIRDTGIIVLSDEVYEHMVFDGELHQGMARHPELAARSVIIASFGKTFHVTGWRVGYCLAPQTLMKEIVKVHQFMMFSADTPMQYAFAVYMDDPQRYLSLAGFYQKKRDLLIQELSDGPFQLYPSQGAFFMLAGFGHQSDIPDTDMVQRLIREAGVATIPLSAFYAGGTDQRLLRLSFTKDDETIIAGARALKAFRF</sequence>
<dbReference type="AlphaFoldDB" id="A0A1M7YZJ0"/>
<dbReference type="RefSeq" id="WP_200796969.1">
    <property type="nucleotide sequence ID" value="NZ_AP024897.1"/>
</dbReference>
<evidence type="ECO:0000256" key="2">
    <source>
        <dbReference type="ARBA" id="ARBA00007441"/>
    </source>
</evidence>
<dbReference type="Proteomes" id="UP000184600">
    <property type="component" value="Unassembled WGS sequence"/>
</dbReference>
<dbReference type="PANTHER" id="PTHR43807">
    <property type="entry name" value="FI04487P"/>
    <property type="match status" value="1"/>
</dbReference>
<dbReference type="InterPro" id="IPR015424">
    <property type="entry name" value="PyrdxlP-dep_Trfase"/>
</dbReference>
<dbReference type="Gene3D" id="3.40.640.10">
    <property type="entry name" value="Type I PLP-dependent aspartate aminotransferase-like (Major domain)"/>
    <property type="match status" value="1"/>
</dbReference>
<organism evidence="7 8">
    <name type="scientific">Vibrio quintilis</name>
    <dbReference type="NCBI Taxonomy" id="1117707"/>
    <lineage>
        <taxon>Bacteria</taxon>
        <taxon>Pseudomonadati</taxon>
        <taxon>Pseudomonadota</taxon>
        <taxon>Gammaproteobacteria</taxon>
        <taxon>Vibrionales</taxon>
        <taxon>Vibrionaceae</taxon>
        <taxon>Vibrio</taxon>
    </lineage>
</organism>
<dbReference type="EC" id="2.6.1.88" evidence="7"/>
<dbReference type="InterPro" id="IPR015421">
    <property type="entry name" value="PyrdxlP-dep_Trfase_major"/>
</dbReference>
<dbReference type="GO" id="GO:0010326">
    <property type="term" value="F:methionine-oxo-acid transaminase activity"/>
    <property type="evidence" value="ECO:0007669"/>
    <property type="project" value="UniProtKB-EC"/>
</dbReference>
<dbReference type="EMBL" id="FRFG01000054">
    <property type="protein sequence ID" value="SHO58078.1"/>
    <property type="molecule type" value="Genomic_DNA"/>
</dbReference>
<evidence type="ECO:0000256" key="3">
    <source>
        <dbReference type="ARBA" id="ARBA00022576"/>
    </source>
</evidence>
<dbReference type="CDD" id="cd00609">
    <property type="entry name" value="AAT_like"/>
    <property type="match status" value="1"/>
</dbReference>
<comment type="cofactor">
    <cofactor evidence="1">
        <name>pyridoxal 5'-phosphate</name>
        <dbReference type="ChEBI" id="CHEBI:597326"/>
    </cofactor>
</comment>
<feature type="domain" description="Aminotransferase class I/classII large" evidence="6">
    <location>
        <begin position="32"/>
        <end position="379"/>
    </location>
</feature>
<dbReference type="FunFam" id="3.40.640.10:FF:000033">
    <property type="entry name" value="Aspartate aminotransferase"/>
    <property type="match status" value="1"/>
</dbReference>
<proteinExistence type="inferred from homology"/>
<dbReference type="Pfam" id="PF00155">
    <property type="entry name" value="Aminotran_1_2"/>
    <property type="match status" value="1"/>
</dbReference>
<evidence type="ECO:0000256" key="1">
    <source>
        <dbReference type="ARBA" id="ARBA00001933"/>
    </source>
</evidence>
<dbReference type="SUPFAM" id="SSF53383">
    <property type="entry name" value="PLP-dependent transferases"/>
    <property type="match status" value="1"/>
</dbReference>
<evidence type="ECO:0000313" key="8">
    <source>
        <dbReference type="Proteomes" id="UP000184600"/>
    </source>
</evidence>
<name>A0A1M7YZJ0_9VIBR</name>
<dbReference type="GO" id="GO:0016212">
    <property type="term" value="F:kynurenine-oxoglutarate transaminase activity"/>
    <property type="evidence" value="ECO:0007669"/>
    <property type="project" value="TreeGrafter"/>
</dbReference>
<dbReference type="NCBIfam" id="NF006569">
    <property type="entry name" value="PRK09082.1"/>
    <property type="match status" value="1"/>
</dbReference>
<keyword evidence="8" id="KW-1185">Reference proteome</keyword>
<evidence type="ECO:0000259" key="6">
    <source>
        <dbReference type="Pfam" id="PF00155"/>
    </source>
</evidence>
<reference evidence="8" key="1">
    <citation type="submission" date="2016-12" db="EMBL/GenBank/DDBJ databases">
        <authorList>
            <person name="Rodrigo-Torres L."/>
            <person name="Arahal R.D."/>
            <person name="Lucena T."/>
        </authorList>
    </citation>
    <scope>NUCLEOTIDE SEQUENCE [LARGE SCALE GENOMIC DNA]</scope>
</reference>
<evidence type="ECO:0000256" key="4">
    <source>
        <dbReference type="ARBA" id="ARBA00022679"/>
    </source>
</evidence>
<protein>
    <submittedName>
        <fullName evidence="7">Methionine aminotransferase</fullName>
        <ecNumber evidence="7">2.6.1.88</ecNumber>
    </submittedName>
</protein>
<keyword evidence="5" id="KW-0663">Pyridoxal phosphate</keyword>
<dbReference type="Gene3D" id="3.90.1150.10">
    <property type="entry name" value="Aspartate Aminotransferase, domain 1"/>
    <property type="match status" value="1"/>
</dbReference>
<gene>
    <name evidence="7" type="primary">ybdL</name>
    <name evidence="7" type="ORF">VQ7734_03848</name>
</gene>
<comment type="similarity">
    <text evidence="2">Belongs to the class-I pyridoxal-phosphate-dependent aminotransferase family.</text>
</comment>
<dbReference type="STRING" id="1117707.VQ7734_03848"/>
<dbReference type="GO" id="GO:0030170">
    <property type="term" value="F:pyridoxal phosphate binding"/>
    <property type="evidence" value="ECO:0007669"/>
    <property type="project" value="InterPro"/>
</dbReference>
<evidence type="ECO:0000313" key="7">
    <source>
        <dbReference type="EMBL" id="SHO58078.1"/>
    </source>
</evidence>
<dbReference type="InterPro" id="IPR004839">
    <property type="entry name" value="Aminotransferase_I/II_large"/>
</dbReference>
<keyword evidence="3 7" id="KW-0032">Aminotransferase</keyword>